<dbReference type="PANTHER" id="PTHR13017">
    <property type="entry name" value="5-FORMYLTETRAHYDROFOLATE CYCLO-LIGASE-RELATED"/>
    <property type="match status" value="1"/>
</dbReference>
<comment type="caution">
    <text evidence="1">The sequence shown here is derived from an EMBL/GenBank/DDBJ whole genome shotgun (WGS) entry which is preliminary data.</text>
</comment>
<reference evidence="1" key="1">
    <citation type="journal article" date="2023" name="Insect Mol. Biol.">
        <title>Genome sequencing provides insights into the evolution of gene families encoding plant cell wall-degrading enzymes in longhorned beetles.</title>
        <authorList>
            <person name="Shin N.R."/>
            <person name="Okamura Y."/>
            <person name="Kirsch R."/>
            <person name="Pauchet Y."/>
        </authorList>
    </citation>
    <scope>NUCLEOTIDE SEQUENCE</scope>
    <source>
        <strain evidence="1">MMC_N1</strain>
    </source>
</reference>
<dbReference type="SUPFAM" id="SSF100950">
    <property type="entry name" value="NagB/RpiA/CoA transferase-like"/>
    <property type="match status" value="1"/>
</dbReference>
<dbReference type="PANTHER" id="PTHR13017:SF0">
    <property type="entry name" value="METHENYLTETRAHYDROFOLATE SYNTHASE DOMAIN-CONTAINING PROTEIN"/>
    <property type="match status" value="1"/>
</dbReference>
<keyword evidence="2" id="KW-1185">Reference proteome</keyword>
<organism evidence="1 2">
    <name type="scientific">Molorchus minor</name>
    <dbReference type="NCBI Taxonomy" id="1323400"/>
    <lineage>
        <taxon>Eukaryota</taxon>
        <taxon>Metazoa</taxon>
        <taxon>Ecdysozoa</taxon>
        <taxon>Arthropoda</taxon>
        <taxon>Hexapoda</taxon>
        <taxon>Insecta</taxon>
        <taxon>Pterygota</taxon>
        <taxon>Neoptera</taxon>
        <taxon>Endopterygota</taxon>
        <taxon>Coleoptera</taxon>
        <taxon>Polyphaga</taxon>
        <taxon>Cucujiformia</taxon>
        <taxon>Chrysomeloidea</taxon>
        <taxon>Cerambycidae</taxon>
        <taxon>Lamiinae</taxon>
        <taxon>Monochamini</taxon>
        <taxon>Molorchus</taxon>
    </lineage>
</organism>
<protein>
    <recommendedName>
        <fullName evidence="3">Methenyltetrahydrofolate synthase domain-containing protein</fullName>
    </recommendedName>
</protein>
<dbReference type="InterPro" id="IPR002698">
    <property type="entry name" value="FTHF_cligase"/>
</dbReference>
<proteinExistence type="predicted"/>
<dbReference type="Gene3D" id="3.40.50.10420">
    <property type="entry name" value="NagB/RpiA/CoA transferase-like"/>
    <property type="match status" value="1"/>
</dbReference>
<evidence type="ECO:0000313" key="2">
    <source>
        <dbReference type="Proteomes" id="UP001162164"/>
    </source>
</evidence>
<name>A0ABQ9K7G9_9CUCU</name>
<dbReference type="Proteomes" id="UP001162164">
    <property type="component" value="Unassembled WGS sequence"/>
</dbReference>
<accession>A0ABQ9K7G9</accession>
<dbReference type="InterPro" id="IPR024185">
    <property type="entry name" value="FTHF_cligase-like_sf"/>
</dbReference>
<gene>
    <name evidence="1" type="ORF">NQ317_013876</name>
</gene>
<evidence type="ECO:0000313" key="1">
    <source>
        <dbReference type="EMBL" id="KAJ8985992.1"/>
    </source>
</evidence>
<dbReference type="EMBL" id="JAPWTJ010000004">
    <property type="protein sequence ID" value="KAJ8985992.1"/>
    <property type="molecule type" value="Genomic_DNA"/>
</dbReference>
<dbReference type="Pfam" id="PF01812">
    <property type="entry name" value="5-FTHF_cyc-lig"/>
    <property type="match status" value="1"/>
</dbReference>
<evidence type="ECO:0008006" key="3">
    <source>
        <dbReference type="Google" id="ProtNLM"/>
    </source>
</evidence>
<dbReference type="InterPro" id="IPR037171">
    <property type="entry name" value="NagB/RpiA_transferase-like"/>
</dbReference>
<sequence length="412" mass="46836">MNRCHSAQYQEDNGLSKQYYREEVWGQLVKNRATIFPSPYGRIPNFKGACNAASKLFELEAFKLAKSIEVNPDKPLEPSRLLVLESGKQLYVPTPRLKHGLLKKLTTQEGLSKHKIASRWGIENTGSEINMTDNVHIDFFILGSVAVSKEGYRIGKGEGFADLEYAILKEMKAVDDNAVIVTTVHDLQVFDTLPKELFKKHDVPVDYILTPTQIITVENKLPRPEGIYWDLLSQEHLSSIPVLKNLKKHKENDMLPAESNNRSKPHNGNKYSKKASYLNSEEVISNRVTVPEISENVPPRKHLRESHMFNVDFSLLVRNIERHVRVSDLKKALLENGIKPFNITWKGNSGYCYLHFATNYNTNNENRNGPFAIDNVIEIIQGLKITPNCTSKLDVQVMEPITRIEITDVTSV</sequence>